<dbReference type="SUPFAM" id="SSF46565">
    <property type="entry name" value="Chaperone J-domain"/>
    <property type="match status" value="1"/>
</dbReference>
<proteinExistence type="predicted"/>
<dbReference type="PROSITE" id="PS00636">
    <property type="entry name" value="DNAJ_1"/>
    <property type="match status" value="1"/>
</dbReference>
<keyword evidence="4" id="KW-1185">Reference proteome</keyword>
<dbReference type="Pfam" id="PF14308">
    <property type="entry name" value="DnaJ-X"/>
    <property type="match status" value="1"/>
</dbReference>
<evidence type="ECO:0000256" key="1">
    <source>
        <dbReference type="SAM" id="MobiDB-lite"/>
    </source>
</evidence>
<protein>
    <submittedName>
        <fullName evidence="3">DnaJ-like protein</fullName>
    </submittedName>
</protein>
<sequence>KKYYALALKFHPDKNPSPEADERFKQISEAYQVLSDPKLRHEYNERGAEKNRPDDAMIDPTFFFTQLFGGERFVDMIGELSIIQELTQVAEEAQEDDELATGNGKTIQDGASTEVEKDARKAEKRRKREERAKKRLEAEERSKEQVKEISEHLKSKLAIYVENTEGDPKHALEAWEAQVKAEAEDLKVESLGVELLHAIGSAYSFNAKKYFEKQELFGSFRNAYHSVRETGRVVSDAYSMFKDAMELQRTYAELNEADKNNIPEEEKQRLEESATKKGLEVLWKSGRLEIENKTHRACSIVLNDKQVDKKVLKRRAVALRSMGEIYMNVKPDPDQIPNPFMPFETSSS</sequence>
<dbReference type="PANTHER" id="PTHR44924:SF1">
    <property type="entry name" value="DNAJ SUBFAMILY A MEMBER 2"/>
    <property type="match status" value="1"/>
</dbReference>
<dbReference type="Pfam" id="PF00226">
    <property type="entry name" value="DnaJ"/>
    <property type="match status" value="1"/>
</dbReference>
<evidence type="ECO:0000259" key="2">
    <source>
        <dbReference type="PROSITE" id="PS50076"/>
    </source>
</evidence>
<accession>A0A9W8LN62</accession>
<feature type="region of interest" description="Disordered" evidence="1">
    <location>
        <begin position="93"/>
        <end position="143"/>
    </location>
</feature>
<reference evidence="3" key="1">
    <citation type="submission" date="2022-07" db="EMBL/GenBank/DDBJ databases">
        <title>Phylogenomic reconstructions and comparative analyses of Kickxellomycotina fungi.</title>
        <authorList>
            <person name="Reynolds N.K."/>
            <person name="Stajich J.E."/>
            <person name="Barry K."/>
            <person name="Grigoriev I.V."/>
            <person name="Crous P."/>
            <person name="Smith M.E."/>
        </authorList>
    </citation>
    <scope>NUCLEOTIDE SEQUENCE</scope>
    <source>
        <strain evidence="3">NRRL 1565</strain>
    </source>
</reference>
<feature type="non-terminal residue" evidence="3">
    <location>
        <position position="1"/>
    </location>
</feature>
<dbReference type="EMBL" id="JANBUO010003446">
    <property type="protein sequence ID" value="KAJ2790822.1"/>
    <property type="molecule type" value="Genomic_DNA"/>
</dbReference>
<dbReference type="InterPro" id="IPR026894">
    <property type="entry name" value="DnaJ_X"/>
</dbReference>
<organism evidence="3 4">
    <name type="scientific">Coemansia guatemalensis</name>
    <dbReference type="NCBI Taxonomy" id="2761395"/>
    <lineage>
        <taxon>Eukaryota</taxon>
        <taxon>Fungi</taxon>
        <taxon>Fungi incertae sedis</taxon>
        <taxon>Zoopagomycota</taxon>
        <taxon>Kickxellomycotina</taxon>
        <taxon>Kickxellomycetes</taxon>
        <taxon>Kickxellales</taxon>
        <taxon>Kickxellaceae</taxon>
        <taxon>Coemansia</taxon>
    </lineage>
</organism>
<dbReference type="InterPro" id="IPR001623">
    <property type="entry name" value="DnaJ_domain"/>
</dbReference>
<comment type="caution">
    <text evidence="3">The sequence shown here is derived from an EMBL/GenBank/DDBJ whole genome shotgun (WGS) entry which is preliminary data.</text>
</comment>
<feature type="compositionally biased region" description="Basic and acidic residues" evidence="1">
    <location>
        <begin position="129"/>
        <end position="143"/>
    </location>
</feature>
<dbReference type="PROSITE" id="PS50076">
    <property type="entry name" value="DNAJ_2"/>
    <property type="match status" value="1"/>
</dbReference>
<dbReference type="InterPro" id="IPR036869">
    <property type="entry name" value="J_dom_sf"/>
</dbReference>
<dbReference type="InterPro" id="IPR018253">
    <property type="entry name" value="DnaJ_domain_CS"/>
</dbReference>
<dbReference type="AlphaFoldDB" id="A0A9W8LN62"/>
<evidence type="ECO:0000313" key="4">
    <source>
        <dbReference type="Proteomes" id="UP001140094"/>
    </source>
</evidence>
<evidence type="ECO:0000313" key="3">
    <source>
        <dbReference type="EMBL" id="KAJ2790822.1"/>
    </source>
</evidence>
<dbReference type="Gene3D" id="1.10.287.110">
    <property type="entry name" value="DnaJ domain"/>
    <property type="match status" value="1"/>
</dbReference>
<gene>
    <name evidence="3" type="primary">CAJ1_2</name>
    <name evidence="3" type="ORF">H4R20_006948</name>
</gene>
<dbReference type="SMART" id="SM00271">
    <property type="entry name" value="DnaJ"/>
    <property type="match status" value="1"/>
</dbReference>
<dbReference type="OrthoDB" id="552049at2759"/>
<dbReference type="PRINTS" id="PR00625">
    <property type="entry name" value="JDOMAIN"/>
</dbReference>
<dbReference type="Proteomes" id="UP001140094">
    <property type="component" value="Unassembled WGS sequence"/>
</dbReference>
<dbReference type="CDD" id="cd06257">
    <property type="entry name" value="DnaJ"/>
    <property type="match status" value="1"/>
</dbReference>
<name>A0A9W8LN62_9FUNG</name>
<feature type="domain" description="J" evidence="2">
    <location>
        <begin position="1"/>
        <end position="47"/>
    </location>
</feature>
<dbReference type="PANTHER" id="PTHR44924">
    <property type="entry name" value="DNAJ SUBFAMILY A MEMBER 2"/>
    <property type="match status" value="1"/>
</dbReference>